<keyword evidence="2" id="KW-0472">Membrane</keyword>
<keyword evidence="2" id="KW-0812">Transmembrane</keyword>
<evidence type="ECO:0000313" key="3">
    <source>
        <dbReference type="EMBL" id="EYU32763.1"/>
    </source>
</evidence>
<feature type="region of interest" description="Disordered" evidence="1">
    <location>
        <begin position="22"/>
        <end position="46"/>
    </location>
</feature>
<feature type="compositionally biased region" description="Low complexity" evidence="1">
    <location>
        <begin position="28"/>
        <end position="46"/>
    </location>
</feature>
<gene>
    <name evidence="3" type="ORF">MIMGU_mgv1a022722mg</name>
</gene>
<name>A0A022QZK0_ERYGU</name>
<accession>A0A022QZK0</accession>
<protein>
    <submittedName>
        <fullName evidence="3">Uncharacterized protein</fullName>
    </submittedName>
</protein>
<sequence>FDDKERRGEDFELGVVYIFPSPIPDVQSSTSDTSKAPSSLEESEVPSSLEEAEVVLQREEVPLNNNAYVKQEVKTNWTREFGDCLIKGLMGIIFWYLLNKLMTVIWSASVVMITLVGMMIKHLVSNSVEDWFVKGLTGVFVHFVSRLFWRNADEGVPRA</sequence>
<feature type="non-terminal residue" evidence="3">
    <location>
        <position position="1"/>
    </location>
</feature>
<dbReference type="AlphaFoldDB" id="A0A022QZK0"/>
<organism evidence="3 4">
    <name type="scientific">Erythranthe guttata</name>
    <name type="common">Yellow monkey flower</name>
    <name type="synonym">Mimulus guttatus</name>
    <dbReference type="NCBI Taxonomy" id="4155"/>
    <lineage>
        <taxon>Eukaryota</taxon>
        <taxon>Viridiplantae</taxon>
        <taxon>Streptophyta</taxon>
        <taxon>Embryophyta</taxon>
        <taxon>Tracheophyta</taxon>
        <taxon>Spermatophyta</taxon>
        <taxon>Magnoliopsida</taxon>
        <taxon>eudicotyledons</taxon>
        <taxon>Gunneridae</taxon>
        <taxon>Pentapetalae</taxon>
        <taxon>asterids</taxon>
        <taxon>lamiids</taxon>
        <taxon>Lamiales</taxon>
        <taxon>Phrymaceae</taxon>
        <taxon>Erythranthe</taxon>
    </lineage>
</organism>
<feature type="transmembrane region" description="Helical" evidence="2">
    <location>
        <begin position="131"/>
        <end position="149"/>
    </location>
</feature>
<reference evidence="3 4" key="1">
    <citation type="journal article" date="2013" name="Proc. Natl. Acad. Sci. U.S.A.">
        <title>Fine-scale variation in meiotic recombination in Mimulus inferred from population shotgun sequencing.</title>
        <authorList>
            <person name="Hellsten U."/>
            <person name="Wright K.M."/>
            <person name="Jenkins J."/>
            <person name="Shu S."/>
            <person name="Yuan Y."/>
            <person name="Wessler S.R."/>
            <person name="Schmutz J."/>
            <person name="Willis J.H."/>
            <person name="Rokhsar D.S."/>
        </authorList>
    </citation>
    <scope>NUCLEOTIDE SEQUENCE [LARGE SCALE GENOMIC DNA]</scope>
    <source>
        <strain evidence="4">cv. DUN x IM62</strain>
    </source>
</reference>
<dbReference type="EMBL" id="KI630827">
    <property type="protein sequence ID" value="EYU32763.1"/>
    <property type="molecule type" value="Genomic_DNA"/>
</dbReference>
<evidence type="ECO:0000256" key="2">
    <source>
        <dbReference type="SAM" id="Phobius"/>
    </source>
</evidence>
<dbReference type="STRING" id="4155.A0A022QZK0"/>
<keyword evidence="4" id="KW-1185">Reference proteome</keyword>
<feature type="transmembrane region" description="Helical" evidence="2">
    <location>
        <begin position="104"/>
        <end position="124"/>
    </location>
</feature>
<dbReference type="Proteomes" id="UP000030748">
    <property type="component" value="Unassembled WGS sequence"/>
</dbReference>
<evidence type="ECO:0000313" key="4">
    <source>
        <dbReference type="Proteomes" id="UP000030748"/>
    </source>
</evidence>
<keyword evidence="2" id="KW-1133">Transmembrane helix</keyword>
<evidence type="ECO:0000256" key="1">
    <source>
        <dbReference type="SAM" id="MobiDB-lite"/>
    </source>
</evidence>
<dbReference type="PhylomeDB" id="A0A022QZK0"/>
<proteinExistence type="predicted"/>